<dbReference type="Pfam" id="PF00439">
    <property type="entry name" value="Bromodomain"/>
    <property type="match status" value="1"/>
</dbReference>
<proteinExistence type="predicted"/>
<feature type="region of interest" description="Disordered" evidence="3">
    <location>
        <begin position="358"/>
        <end position="408"/>
    </location>
</feature>
<dbReference type="PANTHER" id="PTHR15398">
    <property type="entry name" value="BROMODOMAIN-CONTAINING PROTEIN 8"/>
    <property type="match status" value="1"/>
</dbReference>
<organism evidence="5 6">
    <name type="scientific">Mitosporidium daphniae</name>
    <dbReference type="NCBI Taxonomy" id="1485682"/>
    <lineage>
        <taxon>Eukaryota</taxon>
        <taxon>Fungi</taxon>
        <taxon>Fungi incertae sedis</taxon>
        <taxon>Microsporidia</taxon>
        <taxon>Mitosporidium</taxon>
    </lineage>
</organism>
<dbReference type="PRINTS" id="PR00503">
    <property type="entry name" value="BROMODOMAIN"/>
</dbReference>
<dbReference type="HOGENOM" id="CLU_519791_0_0_1"/>
<evidence type="ECO:0000313" key="6">
    <source>
        <dbReference type="Proteomes" id="UP000029725"/>
    </source>
</evidence>
<feature type="compositionally biased region" description="Basic and acidic residues" evidence="3">
    <location>
        <begin position="358"/>
        <end position="388"/>
    </location>
</feature>
<dbReference type="Proteomes" id="UP000029725">
    <property type="component" value="Unassembled WGS sequence"/>
</dbReference>
<feature type="compositionally biased region" description="Basic and acidic residues" evidence="3">
    <location>
        <begin position="426"/>
        <end position="441"/>
    </location>
</feature>
<dbReference type="PROSITE" id="PS50014">
    <property type="entry name" value="BROMODOMAIN_2"/>
    <property type="match status" value="1"/>
</dbReference>
<accession>A0A098VM06</accession>
<dbReference type="OrthoDB" id="1742084at2759"/>
<evidence type="ECO:0000256" key="3">
    <source>
        <dbReference type="SAM" id="MobiDB-lite"/>
    </source>
</evidence>
<dbReference type="Gene3D" id="1.20.920.10">
    <property type="entry name" value="Bromodomain-like"/>
    <property type="match status" value="1"/>
</dbReference>
<evidence type="ECO:0000313" key="5">
    <source>
        <dbReference type="EMBL" id="KGG49965.1"/>
    </source>
</evidence>
<dbReference type="EMBL" id="JMKJ01000611">
    <property type="protein sequence ID" value="KGG49965.1"/>
    <property type="molecule type" value="Genomic_DNA"/>
</dbReference>
<dbReference type="GO" id="GO:0006325">
    <property type="term" value="P:chromatin organization"/>
    <property type="evidence" value="ECO:0007669"/>
    <property type="project" value="UniProtKB-ARBA"/>
</dbReference>
<protein>
    <recommendedName>
        <fullName evidence="4">Bromo domain-containing protein</fullName>
    </recommendedName>
</protein>
<evidence type="ECO:0000259" key="4">
    <source>
        <dbReference type="PROSITE" id="PS50014"/>
    </source>
</evidence>
<dbReference type="AlphaFoldDB" id="A0A098VM06"/>
<evidence type="ECO:0000256" key="2">
    <source>
        <dbReference type="PROSITE-ProRule" id="PRU00035"/>
    </source>
</evidence>
<feature type="compositionally biased region" description="Polar residues" evidence="3">
    <location>
        <begin position="447"/>
        <end position="457"/>
    </location>
</feature>
<feature type="region of interest" description="Disordered" evidence="3">
    <location>
        <begin position="426"/>
        <end position="524"/>
    </location>
</feature>
<dbReference type="GO" id="GO:0035267">
    <property type="term" value="C:NuA4 histone acetyltransferase complex"/>
    <property type="evidence" value="ECO:0007669"/>
    <property type="project" value="TreeGrafter"/>
</dbReference>
<dbReference type="PANTHER" id="PTHR15398:SF4">
    <property type="entry name" value="BROMODOMAIN-CONTAINING PROTEIN 8 ISOFORM X1"/>
    <property type="match status" value="1"/>
</dbReference>
<name>A0A098VM06_9MICR</name>
<keyword evidence="1 2" id="KW-0103">Bromodomain</keyword>
<dbReference type="GeneID" id="25261147"/>
<dbReference type="RefSeq" id="XP_013236401.1">
    <property type="nucleotide sequence ID" value="XM_013380947.1"/>
</dbReference>
<sequence length="524" mass="59249">MDSQLVPKSPRLETLFVLQSLKDYLLMDSNKDWGSFTEWCRKVFSLWHSTVIQSPLNQLNLSDPLPREEISKSEIISIVSTITRSSNDDFPTLDTITSCLLLLRDEKMSLAKQRVFAIHPSELDEPEAEAIGYTLDRPPSTKYFDILGAVNPGDPFIDVEGEDKNMLVEENLILSLDVDERPCIEMKEELAEDPVKPEYVSEDVSTHSLTCASPEEISEFEPFPENHEWRRKMLTVLREISLHKKGYIFTRVVRDSDAPGYSEIVKRPVSLGSIKLGIRDRKLCSTPQVHKELLLMILNALSYNSPESSVHQSALEVLSLIDMLFAKLYREENIPIKAEGLVRFPKEDLFSDEQSELFKKKEKTLPQDPQDTSRRSMIVKEDDQKTRPLENSSRSSSNHKPSLSRRSKPLSFKQLELSFLHESVPLKEPDVPSGKQHDVHDNVAISGGSSAEKTSNVKAKRSSTRISSRSSVEEEPSSNIIASTVKSKRETPKAPPVDTKKRKIAPKSEINIRQTPSSGTKKKP</sequence>
<feature type="compositionally biased region" description="Polar residues" evidence="3">
    <location>
        <begin position="511"/>
        <end position="524"/>
    </location>
</feature>
<keyword evidence="6" id="KW-1185">Reference proteome</keyword>
<dbReference type="InterPro" id="IPR001487">
    <property type="entry name" value="Bromodomain"/>
</dbReference>
<gene>
    <name evidence="5" type="ORF">DI09_99p100</name>
</gene>
<evidence type="ECO:0000256" key="1">
    <source>
        <dbReference type="ARBA" id="ARBA00023117"/>
    </source>
</evidence>
<feature type="domain" description="Bromo" evidence="4">
    <location>
        <begin position="241"/>
        <end position="311"/>
    </location>
</feature>
<reference evidence="5 6" key="1">
    <citation type="submission" date="2014-04" db="EMBL/GenBank/DDBJ databases">
        <title>A new species of microsporidia sheds light on the evolution of extreme parasitism.</title>
        <authorList>
            <person name="Haag K.L."/>
            <person name="James T.Y."/>
            <person name="Larsson R."/>
            <person name="Schaer T.M."/>
            <person name="Refardt D."/>
            <person name="Pombert J.-F."/>
            <person name="Ebert D."/>
        </authorList>
    </citation>
    <scope>NUCLEOTIDE SEQUENCE [LARGE SCALE GENOMIC DNA]</scope>
    <source>
        <strain evidence="5 6">UGP3</strain>
        <tissue evidence="5">Spores</tissue>
    </source>
</reference>
<feature type="compositionally biased region" description="Low complexity" evidence="3">
    <location>
        <begin position="392"/>
        <end position="401"/>
    </location>
</feature>
<dbReference type="SMART" id="SM00297">
    <property type="entry name" value="BROMO"/>
    <property type="match status" value="1"/>
</dbReference>
<dbReference type="SUPFAM" id="SSF47370">
    <property type="entry name" value="Bromodomain"/>
    <property type="match status" value="1"/>
</dbReference>
<dbReference type="VEuPathDB" id="MicrosporidiaDB:DI09_99p100"/>
<comment type="caution">
    <text evidence="5">The sequence shown here is derived from an EMBL/GenBank/DDBJ whole genome shotgun (WGS) entry which is preliminary data.</text>
</comment>
<dbReference type="InterPro" id="IPR036427">
    <property type="entry name" value="Bromodomain-like_sf"/>
</dbReference>